<gene>
    <name evidence="2" type="ORF">HGA10_04290</name>
</gene>
<protein>
    <submittedName>
        <fullName evidence="2">Superoxide dismutase</fullName>
    </submittedName>
</protein>
<dbReference type="Gene3D" id="2.120.10.30">
    <property type="entry name" value="TolB, C-terminal domain"/>
    <property type="match status" value="1"/>
</dbReference>
<dbReference type="EMBL" id="JAAXOM010000001">
    <property type="protein sequence ID" value="NKX86534.1"/>
    <property type="molecule type" value="Genomic_DNA"/>
</dbReference>
<dbReference type="InterPro" id="IPR011042">
    <property type="entry name" value="6-blade_b-propeller_TolB-like"/>
</dbReference>
<dbReference type="Proteomes" id="UP000572007">
    <property type="component" value="Unassembled WGS sequence"/>
</dbReference>
<keyword evidence="1" id="KW-0732">Signal</keyword>
<organism evidence="2 3">
    <name type="scientific">Nocardia coubleae</name>
    <dbReference type="NCBI Taxonomy" id="356147"/>
    <lineage>
        <taxon>Bacteria</taxon>
        <taxon>Bacillati</taxon>
        <taxon>Actinomycetota</taxon>
        <taxon>Actinomycetes</taxon>
        <taxon>Mycobacteriales</taxon>
        <taxon>Nocardiaceae</taxon>
        <taxon>Nocardia</taxon>
    </lineage>
</organism>
<feature type="signal peptide" evidence="1">
    <location>
        <begin position="1"/>
        <end position="22"/>
    </location>
</feature>
<keyword evidence="3" id="KW-1185">Reference proteome</keyword>
<sequence length="319" mass="33623">MKRAAVATVLCCLAAVAPTQSAAAWPSLFPTTIDLPAGFRPEGITIGARPVMYVGSAADGSIYRADLVTGHGEILSRGPGTPSLGLRLDDRGRLFVAGGSSGDARVLDARTGRMLASYHLALSEDTIVNDVVITPAGAWFTDSRTPVLYHLPFGPDGTLPLPEAVVRVPLTGDIAYVPAAFNANGIVRTPDSTGLIVVQSVTGHLFRVDPATGHTRKVDLGTETVPHGDGLLLHANTLLVVQNRLDTIAVITLDRTGTTGTVERHVTDPRLDVPTTVAEFGGHLYLPNARYDTTPQPATPYTVVALEPSHQRSSREGCS</sequence>
<feature type="chain" id="PRO_5039520924" evidence="1">
    <location>
        <begin position="23"/>
        <end position="319"/>
    </location>
</feature>
<proteinExistence type="predicted"/>
<accession>A0A846W199</accession>
<dbReference type="AlphaFoldDB" id="A0A846W199"/>
<dbReference type="SUPFAM" id="SSF63829">
    <property type="entry name" value="Calcium-dependent phosphotriesterase"/>
    <property type="match status" value="1"/>
</dbReference>
<reference evidence="2 3" key="1">
    <citation type="submission" date="2020-04" db="EMBL/GenBank/DDBJ databases">
        <title>MicrobeNet Type strains.</title>
        <authorList>
            <person name="Nicholson A.C."/>
        </authorList>
    </citation>
    <scope>NUCLEOTIDE SEQUENCE [LARGE SCALE GENOMIC DNA]</scope>
    <source>
        <strain evidence="2 3">DSM 44960</strain>
    </source>
</reference>
<comment type="caution">
    <text evidence="2">The sequence shown here is derived from an EMBL/GenBank/DDBJ whole genome shotgun (WGS) entry which is preliminary data.</text>
</comment>
<dbReference type="RefSeq" id="WP_157104886.1">
    <property type="nucleotide sequence ID" value="NZ_JAAXOM010000001.1"/>
</dbReference>
<evidence type="ECO:0000256" key="1">
    <source>
        <dbReference type="SAM" id="SignalP"/>
    </source>
</evidence>
<evidence type="ECO:0000313" key="3">
    <source>
        <dbReference type="Proteomes" id="UP000572007"/>
    </source>
</evidence>
<name>A0A846W199_9NOCA</name>
<evidence type="ECO:0000313" key="2">
    <source>
        <dbReference type="EMBL" id="NKX86534.1"/>
    </source>
</evidence>